<evidence type="ECO:0000256" key="1">
    <source>
        <dbReference type="SAM" id="MobiDB-lite"/>
    </source>
</evidence>
<dbReference type="Proteomes" id="UP000701801">
    <property type="component" value="Unassembled WGS sequence"/>
</dbReference>
<gene>
    <name evidence="2" type="ORF">HYALB_00009416</name>
</gene>
<dbReference type="EMBL" id="CAJVRM010000152">
    <property type="protein sequence ID" value="CAG8975836.1"/>
    <property type="molecule type" value="Genomic_DNA"/>
</dbReference>
<name>A0A9N9LNK9_9HELO</name>
<comment type="caution">
    <text evidence="2">The sequence shown here is derived from an EMBL/GenBank/DDBJ whole genome shotgun (WGS) entry which is preliminary data.</text>
</comment>
<protein>
    <submittedName>
        <fullName evidence="2">Uncharacterized protein</fullName>
    </submittedName>
</protein>
<feature type="compositionally biased region" description="Polar residues" evidence="1">
    <location>
        <begin position="1"/>
        <end position="21"/>
    </location>
</feature>
<feature type="region of interest" description="Disordered" evidence="1">
    <location>
        <begin position="93"/>
        <end position="135"/>
    </location>
</feature>
<evidence type="ECO:0000313" key="3">
    <source>
        <dbReference type="Proteomes" id="UP000701801"/>
    </source>
</evidence>
<evidence type="ECO:0000313" key="2">
    <source>
        <dbReference type="EMBL" id="CAG8975836.1"/>
    </source>
</evidence>
<proteinExistence type="predicted"/>
<accession>A0A9N9LNK9</accession>
<organism evidence="2 3">
    <name type="scientific">Hymenoscyphus albidus</name>
    <dbReference type="NCBI Taxonomy" id="595503"/>
    <lineage>
        <taxon>Eukaryota</taxon>
        <taxon>Fungi</taxon>
        <taxon>Dikarya</taxon>
        <taxon>Ascomycota</taxon>
        <taxon>Pezizomycotina</taxon>
        <taxon>Leotiomycetes</taxon>
        <taxon>Helotiales</taxon>
        <taxon>Helotiaceae</taxon>
        <taxon>Hymenoscyphus</taxon>
    </lineage>
</organism>
<feature type="region of interest" description="Disordered" evidence="1">
    <location>
        <begin position="1"/>
        <end position="36"/>
    </location>
</feature>
<reference evidence="2" key="1">
    <citation type="submission" date="2021-07" db="EMBL/GenBank/DDBJ databases">
        <authorList>
            <person name="Durling M."/>
        </authorList>
    </citation>
    <scope>NUCLEOTIDE SEQUENCE</scope>
</reference>
<dbReference type="AlphaFoldDB" id="A0A9N9LNK9"/>
<sequence length="330" mass="37214">MDSQPQQAKYTFVNQQSQHPLGNSAKPKVKRNQGPLWTDNEAQLLTDEVQKKLVNEDYRWLDICDTMSREMALRLGKASRKYTESSIKSKYRIMKRRGLDKSGNASKRQKKDAGKGLQSVKQGAPNASDADALPRGSENHLAYSIDEQLQKEGFEMEGLEFENQDMEQATPTLSPGTIYERSENPQVGFEVGNSRIPTPSVPQHFGQYTSNEVYQAEHGHTHSNGSALEVLDGHHNQNHTINSFRGHVYHSPTPGNTLRSPNHEPVPSPTEPLGLNPGLQEGCDIRTADHRVWGMTEQTEEEFLQTLEELQKWQQAYLAEENIFGENGEF</sequence>
<keyword evidence="3" id="KW-1185">Reference proteome</keyword>
<dbReference type="OrthoDB" id="10310864at2759"/>